<feature type="compositionally biased region" description="Basic and acidic residues" evidence="1">
    <location>
        <begin position="253"/>
        <end position="263"/>
    </location>
</feature>
<dbReference type="PANTHER" id="PTHR33098:SF71">
    <property type="entry name" value="HYDROXYPROLINE-RICH GLYCOPROTEIN FAMILY PROTEIN"/>
    <property type="match status" value="1"/>
</dbReference>
<feature type="transmembrane region" description="Helical" evidence="2">
    <location>
        <begin position="30"/>
        <end position="52"/>
    </location>
</feature>
<keyword evidence="2" id="KW-0472">Membrane</keyword>
<feature type="compositionally biased region" description="Polar residues" evidence="1">
    <location>
        <begin position="422"/>
        <end position="457"/>
    </location>
</feature>
<comment type="caution">
    <text evidence="3">The sequence shown here is derived from an EMBL/GenBank/DDBJ whole genome shotgun (WGS) entry which is preliminary data.</text>
</comment>
<dbReference type="EMBL" id="JAJAGQ010000004">
    <property type="protein sequence ID" value="KAJ8566129.1"/>
    <property type="molecule type" value="Genomic_DNA"/>
</dbReference>
<dbReference type="OrthoDB" id="1929225at2759"/>
<feature type="compositionally biased region" description="Pro residues" evidence="1">
    <location>
        <begin position="373"/>
        <end position="390"/>
    </location>
</feature>
<sequence>MEQNGDPPPFWSQTPTVHLRQRLRGPPSPIINPVTLILLLPIITLVILFFLVPPFLSHTSQLLRPNSVKKGWDSFIILVVIFAILFGVFARKKDDVWDEQRNTNVSNVSPSGQWFEYNDRKAYDSIHVGLRGVGVNGLRRRSSSYPNLRQVPEWETDENHFRFMDDFGVNLYRSTATEYDHDRRVRRSEKQQEESHVKVIIPVDTVEHRSFPPPVTSHSPPHVNFKRRRSFHNFLAPPPPPAPPIRISPPEQKLQRNKSDATKEIATAIASLYNQRKRKKRSNRRNSYETVSEFSSSTESVMPPQIRRPRPPPPPPPPPSKVFQNLFKKSSKSKRVHSVASTTTPPPPPPPPPSNSIFNNLFKTGTKNKRFQPPSPSHLPPPPPPPPPPLFLNNLFKNKSRTLKSTRSYPRPPPPPPPPPQTRISSKTSPRYSVTSSKPPLPTKTETSYYNEKLNSGSQSPLIPMPPLPPFKMQKPNFIPFGDFVWIRSAHSSRRSSPELEDVDVVSVKSSTEAMDGENLNAPAAFCPSPDVNVKADTFIARLRGEWRLEKMNSLRERQKLG</sequence>
<feature type="compositionally biased region" description="Basic residues" evidence="1">
    <location>
        <begin position="275"/>
        <end position="284"/>
    </location>
</feature>
<gene>
    <name evidence="3" type="ORF">K7X08_037244</name>
</gene>
<dbReference type="Proteomes" id="UP001152561">
    <property type="component" value="Unassembled WGS sequence"/>
</dbReference>
<reference evidence="4" key="1">
    <citation type="journal article" date="2023" name="Proc. Natl. Acad. Sci. U.S.A.">
        <title>Genomic and structural basis for evolution of tropane alkaloid biosynthesis.</title>
        <authorList>
            <person name="Wanga Y.-J."/>
            <person name="Taina T."/>
            <person name="Yua J.-Y."/>
            <person name="Lia J."/>
            <person name="Xua B."/>
            <person name="Chenc J."/>
            <person name="D'Auriad J.C."/>
            <person name="Huanga J.-P."/>
            <person name="Huanga S.-X."/>
        </authorList>
    </citation>
    <scope>NUCLEOTIDE SEQUENCE [LARGE SCALE GENOMIC DNA]</scope>
    <source>
        <strain evidence="4">cv. KIB-2019</strain>
    </source>
</reference>
<feature type="compositionally biased region" description="Pro residues" evidence="1">
    <location>
        <begin position="344"/>
        <end position="354"/>
    </location>
</feature>
<feature type="transmembrane region" description="Helical" evidence="2">
    <location>
        <begin position="72"/>
        <end position="90"/>
    </location>
</feature>
<feature type="compositionally biased region" description="Pro residues" evidence="1">
    <location>
        <begin position="236"/>
        <end position="247"/>
    </location>
</feature>
<feature type="compositionally biased region" description="Pro residues" evidence="1">
    <location>
        <begin position="410"/>
        <end position="421"/>
    </location>
</feature>
<dbReference type="AlphaFoldDB" id="A0A9Q1MQY2"/>
<dbReference type="PANTHER" id="PTHR33098">
    <property type="entry name" value="COTTON FIBER (DUF761)"/>
    <property type="match status" value="1"/>
</dbReference>
<keyword evidence="2" id="KW-0812">Transmembrane</keyword>
<accession>A0A9Q1MQY2</accession>
<evidence type="ECO:0000313" key="4">
    <source>
        <dbReference type="Proteomes" id="UP001152561"/>
    </source>
</evidence>
<name>A0A9Q1MQY2_9SOLA</name>
<feature type="region of interest" description="Disordered" evidence="1">
    <location>
        <begin position="231"/>
        <end position="463"/>
    </location>
</feature>
<feature type="compositionally biased region" description="Low complexity" evidence="1">
    <location>
        <begin position="288"/>
        <end position="305"/>
    </location>
</feature>
<evidence type="ECO:0000256" key="2">
    <source>
        <dbReference type="SAM" id="Phobius"/>
    </source>
</evidence>
<evidence type="ECO:0000256" key="1">
    <source>
        <dbReference type="SAM" id="MobiDB-lite"/>
    </source>
</evidence>
<proteinExistence type="predicted"/>
<keyword evidence="4" id="KW-1185">Reference proteome</keyword>
<feature type="compositionally biased region" description="Pro residues" evidence="1">
    <location>
        <begin position="311"/>
        <end position="320"/>
    </location>
</feature>
<organism evidence="3 4">
    <name type="scientific">Anisodus acutangulus</name>
    <dbReference type="NCBI Taxonomy" id="402998"/>
    <lineage>
        <taxon>Eukaryota</taxon>
        <taxon>Viridiplantae</taxon>
        <taxon>Streptophyta</taxon>
        <taxon>Embryophyta</taxon>
        <taxon>Tracheophyta</taxon>
        <taxon>Spermatophyta</taxon>
        <taxon>Magnoliopsida</taxon>
        <taxon>eudicotyledons</taxon>
        <taxon>Gunneridae</taxon>
        <taxon>Pentapetalae</taxon>
        <taxon>asterids</taxon>
        <taxon>lamiids</taxon>
        <taxon>Solanales</taxon>
        <taxon>Solanaceae</taxon>
        <taxon>Solanoideae</taxon>
        <taxon>Hyoscyameae</taxon>
        <taxon>Anisodus</taxon>
    </lineage>
</organism>
<feature type="compositionally biased region" description="Polar residues" evidence="1">
    <location>
        <begin position="355"/>
        <end position="365"/>
    </location>
</feature>
<evidence type="ECO:0000313" key="3">
    <source>
        <dbReference type="EMBL" id="KAJ8566129.1"/>
    </source>
</evidence>
<protein>
    <submittedName>
        <fullName evidence="3">Uncharacterized protein</fullName>
    </submittedName>
</protein>
<keyword evidence="2" id="KW-1133">Transmembrane helix</keyword>